<dbReference type="GO" id="GO:0042797">
    <property type="term" value="P:tRNA transcription by RNA polymerase III"/>
    <property type="evidence" value="ECO:0007669"/>
    <property type="project" value="TreeGrafter"/>
</dbReference>
<evidence type="ECO:0000313" key="3">
    <source>
        <dbReference type="EMBL" id="GCA64403.1"/>
    </source>
</evidence>
<accession>A0A391P2B5</accession>
<dbReference type="SMART" id="SM01409">
    <property type="entry name" value="RNA_pol_Rpb6"/>
    <property type="match status" value="1"/>
</dbReference>
<dbReference type="InterPro" id="IPR006111">
    <property type="entry name" value="Rpo6/Rpb6"/>
</dbReference>
<dbReference type="HAMAP" id="MF_00192">
    <property type="entry name" value="RNApol_arch_Rpo6"/>
    <property type="match status" value="1"/>
</dbReference>
<dbReference type="OrthoDB" id="259769at2759"/>
<dbReference type="Proteomes" id="UP000265618">
    <property type="component" value="Unassembled WGS sequence"/>
</dbReference>
<dbReference type="PANTHER" id="PTHR47227">
    <property type="entry name" value="DNA-DIRECTED RNA POLYMERASE SUBUNIT K"/>
    <property type="match status" value="1"/>
</dbReference>
<name>A0A391P2B5_9EUKA</name>
<evidence type="ECO:0000256" key="2">
    <source>
        <dbReference type="ARBA" id="ARBA00023163"/>
    </source>
</evidence>
<dbReference type="SUPFAM" id="SSF63562">
    <property type="entry name" value="RPB6/omega subunit-like"/>
    <property type="match status" value="1"/>
</dbReference>
<keyword evidence="2" id="KW-0804">Transcription</keyword>
<dbReference type="GO" id="GO:0006360">
    <property type="term" value="P:transcription by RNA polymerase I"/>
    <property type="evidence" value="ECO:0007669"/>
    <property type="project" value="TreeGrafter"/>
</dbReference>
<dbReference type="EMBL" id="BDIP01007128">
    <property type="protein sequence ID" value="GCA64403.1"/>
    <property type="molecule type" value="Genomic_DNA"/>
</dbReference>
<keyword evidence="1" id="KW-0240">DNA-directed RNA polymerase</keyword>
<keyword evidence="4" id="KW-1185">Reference proteome</keyword>
<dbReference type="GO" id="GO:0003899">
    <property type="term" value="F:DNA-directed RNA polymerase activity"/>
    <property type="evidence" value="ECO:0007669"/>
    <property type="project" value="InterPro"/>
</dbReference>
<reference evidence="3 4" key="1">
    <citation type="journal article" date="2018" name="PLoS ONE">
        <title>The draft genome of Kipferlia bialata reveals reductive genome evolution in fornicate parasites.</title>
        <authorList>
            <person name="Tanifuji G."/>
            <person name="Takabayashi S."/>
            <person name="Kume K."/>
            <person name="Takagi M."/>
            <person name="Nakayama T."/>
            <person name="Kamikawa R."/>
            <person name="Inagaki Y."/>
            <person name="Hashimoto T."/>
        </authorList>
    </citation>
    <scope>NUCLEOTIDE SEQUENCE [LARGE SCALE GENOMIC DNA]</scope>
    <source>
        <strain evidence="3">NY0173</strain>
    </source>
</reference>
<evidence type="ECO:0000313" key="4">
    <source>
        <dbReference type="Proteomes" id="UP000265618"/>
    </source>
</evidence>
<dbReference type="PROSITE" id="PS01111">
    <property type="entry name" value="RNA_POL_K_14KD"/>
    <property type="match status" value="1"/>
</dbReference>
<dbReference type="GO" id="GO:0000428">
    <property type="term" value="C:DNA-directed RNA polymerase complex"/>
    <property type="evidence" value="ECO:0007669"/>
    <property type="project" value="UniProtKB-KW"/>
</dbReference>
<dbReference type="InterPro" id="IPR006110">
    <property type="entry name" value="Pol_omega/Rpo6/RPB6"/>
</dbReference>
<dbReference type="InterPro" id="IPR020708">
    <property type="entry name" value="DNA-dir_RNA_polK_14-18kDa_CS"/>
</dbReference>
<dbReference type="Pfam" id="PF01192">
    <property type="entry name" value="RNA_pol_Rpb6"/>
    <property type="match status" value="1"/>
</dbReference>
<sequence length="102" mass="11287">MLSWVKMEVDGHTDILENNAVVSAQERVTPRYLTKYERARVLGARALQISLSAPPMISVPPGMDDPLKIAESELAQGKIPIVIRRYGSNLTMILSIVFSFSS</sequence>
<proteinExistence type="inferred from homology"/>
<dbReference type="Gene3D" id="3.90.940.10">
    <property type="match status" value="1"/>
</dbReference>
<gene>
    <name evidence="3" type="ORF">KIPB_014167</name>
</gene>
<evidence type="ECO:0000256" key="1">
    <source>
        <dbReference type="ARBA" id="ARBA00022478"/>
    </source>
</evidence>
<dbReference type="InterPro" id="IPR036161">
    <property type="entry name" value="RPB6/omega-like_sf"/>
</dbReference>
<dbReference type="PANTHER" id="PTHR47227:SF5">
    <property type="entry name" value="DNA-DIRECTED RNA POLYMERASES I, II, AND III SUBUNIT RPABC2"/>
    <property type="match status" value="1"/>
</dbReference>
<organism evidence="3 4">
    <name type="scientific">Kipferlia bialata</name>
    <dbReference type="NCBI Taxonomy" id="797122"/>
    <lineage>
        <taxon>Eukaryota</taxon>
        <taxon>Metamonada</taxon>
        <taxon>Carpediemonas-like organisms</taxon>
        <taxon>Kipferlia</taxon>
    </lineage>
</organism>
<dbReference type="GO" id="GO:0003677">
    <property type="term" value="F:DNA binding"/>
    <property type="evidence" value="ECO:0007669"/>
    <property type="project" value="InterPro"/>
</dbReference>
<dbReference type="AlphaFoldDB" id="A0A391P2B5"/>
<dbReference type="NCBIfam" id="NF002208">
    <property type="entry name" value="PRK01099.1-3"/>
    <property type="match status" value="1"/>
</dbReference>
<comment type="caution">
    <text evidence="3">The sequence shown here is derived from an EMBL/GenBank/DDBJ whole genome shotgun (WGS) entry which is preliminary data.</text>
</comment>
<protein>
    <submittedName>
        <fullName evidence="3">Archaeal RpoK/eukaryotic RPB6 RNA polymerase subunit</fullName>
    </submittedName>
</protein>
<dbReference type="GO" id="GO:0006366">
    <property type="term" value="P:transcription by RNA polymerase II"/>
    <property type="evidence" value="ECO:0007669"/>
    <property type="project" value="TreeGrafter"/>
</dbReference>